<reference evidence="1 2" key="1">
    <citation type="submission" date="2020-08" db="EMBL/GenBank/DDBJ databases">
        <title>Genomic Encyclopedia of Type Strains, Phase IV (KMG-V): Genome sequencing to study the core and pangenomes of soil and plant-associated prokaryotes.</title>
        <authorList>
            <person name="Whitman W."/>
        </authorList>
    </citation>
    <scope>NUCLEOTIDE SEQUENCE [LARGE SCALE GENOMIC DNA]</scope>
    <source>
        <strain evidence="1 2">S3M1</strain>
    </source>
</reference>
<dbReference type="EMBL" id="JACHCE010000001">
    <property type="protein sequence ID" value="MBB5634678.1"/>
    <property type="molecule type" value="Genomic_DNA"/>
</dbReference>
<gene>
    <name evidence="1" type="ORF">HDE68_000563</name>
</gene>
<accession>A0A7W8ZIZ3</accession>
<proteinExistence type="predicted"/>
<evidence type="ECO:0000313" key="1">
    <source>
        <dbReference type="EMBL" id="MBB5634678.1"/>
    </source>
</evidence>
<dbReference type="Proteomes" id="UP000537204">
    <property type="component" value="Unassembled WGS sequence"/>
</dbReference>
<dbReference type="RefSeq" id="WP_183878675.1">
    <property type="nucleotide sequence ID" value="NZ_JACHCE010000001.1"/>
</dbReference>
<sequence>MRIEIEVPVSGIDIKDFDQIAVPAFYEEIEDGVKLSFLGIESLKNYQAELLVADEAAGFEQRNEIRAKIKKELKKAISEHLGVMDSIRAYAEALFTFIYDREGHREDKKQILNNLIENITFTENGLELEEAIKDSTYELGPLVLNYRLTFKNYSFNNLEFDFLAIKEQLIADLENLRNEFTANNKKV</sequence>
<evidence type="ECO:0000313" key="2">
    <source>
        <dbReference type="Proteomes" id="UP000537204"/>
    </source>
</evidence>
<name>A0A7W8ZIZ3_9SPHI</name>
<comment type="caution">
    <text evidence="1">The sequence shown here is derived from an EMBL/GenBank/DDBJ whole genome shotgun (WGS) entry which is preliminary data.</text>
</comment>
<organism evidence="1 2">
    <name type="scientific">Pedobacter cryoconitis</name>
    <dbReference type="NCBI Taxonomy" id="188932"/>
    <lineage>
        <taxon>Bacteria</taxon>
        <taxon>Pseudomonadati</taxon>
        <taxon>Bacteroidota</taxon>
        <taxon>Sphingobacteriia</taxon>
        <taxon>Sphingobacteriales</taxon>
        <taxon>Sphingobacteriaceae</taxon>
        <taxon>Pedobacter</taxon>
    </lineage>
</organism>
<dbReference type="AlphaFoldDB" id="A0A7W8ZIZ3"/>
<protein>
    <submittedName>
        <fullName evidence="1">Uncharacterized protein</fullName>
    </submittedName>
</protein>